<comment type="caution">
    <text evidence="7">The sequence shown here is derived from an EMBL/GenBank/DDBJ whole genome shotgun (WGS) entry which is preliminary data.</text>
</comment>
<dbReference type="InterPro" id="IPR002081">
    <property type="entry name" value="Cryptochrome/DNA_photolyase_1"/>
</dbReference>
<dbReference type="GO" id="GO:0003904">
    <property type="term" value="F:deoxyribodipyrimidine photo-lyase activity"/>
    <property type="evidence" value="ECO:0007669"/>
    <property type="project" value="UniProtKB-EC"/>
</dbReference>
<organism evidence="7">
    <name type="scientific">mine drainage metagenome</name>
    <dbReference type="NCBI Taxonomy" id="410659"/>
    <lineage>
        <taxon>unclassified sequences</taxon>
        <taxon>metagenomes</taxon>
        <taxon>ecological metagenomes</taxon>
    </lineage>
</organism>
<proteinExistence type="predicted"/>
<keyword evidence="3" id="KW-0285">Flavoprotein</keyword>
<dbReference type="InterPro" id="IPR014729">
    <property type="entry name" value="Rossmann-like_a/b/a_fold"/>
</dbReference>
<dbReference type="PRINTS" id="PR00147">
    <property type="entry name" value="DNAPHOTLYASE"/>
</dbReference>
<dbReference type="PROSITE" id="PS51645">
    <property type="entry name" value="PHR_CRY_ALPHA_BETA"/>
    <property type="match status" value="1"/>
</dbReference>
<dbReference type="GO" id="GO:0009416">
    <property type="term" value="P:response to light stimulus"/>
    <property type="evidence" value="ECO:0007669"/>
    <property type="project" value="TreeGrafter"/>
</dbReference>
<evidence type="ECO:0000256" key="4">
    <source>
        <dbReference type="ARBA" id="ARBA00022827"/>
    </source>
</evidence>
<reference evidence="7" key="1">
    <citation type="submission" date="2016-10" db="EMBL/GenBank/DDBJ databases">
        <title>Sequence of Gallionella enrichment culture.</title>
        <authorList>
            <person name="Poehlein A."/>
            <person name="Muehling M."/>
            <person name="Daniel R."/>
        </authorList>
    </citation>
    <scope>NUCLEOTIDE SEQUENCE</scope>
</reference>
<dbReference type="GO" id="GO:0006139">
    <property type="term" value="P:nucleobase-containing compound metabolic process"/>
    <property type="evidence" value="ECO:0007669"/>
    <property type="project" value="UniProtKB-ARBA"/>
</dbReference>
<evidence type="ECO:0000313" key="7">
    <source>
        <dbReference type="EMBL" id="OIQ93688.1"/>
    </source>
</evidence>
<evidence type="ECO:0000256" key="1">
    <source>
        <dbReference type="ARBA" id="ARBA00001932"/>
    </source>
</evidence>
<accession>A0A1J5RC68</accession>
<dbReference type="EMBL" id="MLJW01000202">
    <property type="protein sequence ID" value="OIQ93688.1"/>
    <property type="molecule type" value="Genomic_DNA"/>
</dbReference>
<evidence type="ECO:0000256" key="5">
    <source>
        <dbReference type="ARBA" id="ARBA00022991"/>
    </source>
</evidence>
<dbReference type="InterPro" id="IPR005101">
    <property type="entry name" value="Cryptochr/Photolyase_FAD-bd"/>
</dbReference>
<dbReference type="Gene3D" id="1.25.40.80">
    <property type="match status" value="1"/>
</dbReference>
<dbReference type="InterPro" id="IPR036134">
    <property type="entry name" value="Crypto/Photolyase_FAD-like_sf"/>
</dbReference>
<protein>
    <submittedName>
        <fullName evidence="7">Deoxyribodipyrimidine photo-lyase</fullName>
        <ecNumber evidence="7">4.1.99.3</ecNumber>
    </submittedName>
</protein>
<evidence type="ECO:0000259" key="6">
    <source>
        <dbReference type="PROSITE" id="PS51645"/>
    </source>
</evidence>
<dbReference type="GO" id="GO:0003677">
    <property type="term" value="F:DNA binding"/>
    <property type="evidence" value="ECO:0007669"/>
    <property type="project" value="TreeGrafter"/>
</dbReference>
<comment type="cofactor">
    <cofactor evidence="1">
        <name>(6R)-5,10-methylene-5,6,7,8-tetrahydrofolate</name>
        <dbReference type="ChEBI" id="CHEBI:15636"/>
    </cofactor>
</comment>
<dbReference type="AlphaFoldDB" id="A0A1J5RC68"/>
<dbReference type="SUPFAM" id="SSF52425">
    <property type="entry name" value="Cryptochrome/photolyase, N-terminal domain"/>
    <property type="match status" value="1"/>
</dbReference>
<keyword evidence="4" id="KW-0274">FAD</keyword>
<dbReference type="InterPro" id="IPR006050">
    <property type="entry name" value="DNA_photolyase_N"/>
</dbReference>
<dbReference type="GO" id="GO:0071949">
    <property type="term" value="F:FAD binding"/>
    <property type="evidence" value="ECO:0007669"/>
    <property type="project" value="TreeGrafter"/>
</dbReference>
<dbReference type="EC" id="4.1.99.3" evidence="7"/>
<gene>
    <name evidence="7" type="primary">phrA_5</name>
    <name evidence="7" type="ORF">GALL_243690</name>
</gene>
<dbReference type="Pfam" id="PF03441">
    <property type="entry name" value="FAD_binding_7"/>
    <property type="match status" value="1"/>
</dbReference>
<dbReference type="PANTHER" id="PTHR11455">
    <property type="entry name" value="CRYPTOCHROME"/>
    <property type="match status" value="1"/>
</dbReference>
<dbReference type="PANTHER" id="PTHR11455:SF9">
    <property type="entry name" value="CRYPTOCHROME CIRCADIAN CLOCK 5 ISOFORM X1"/>
    <property type="match status" value="1"/>
</dbReference>
<dbReference type="Gene3D" id="3.40.50.620">
    <property type="entry name" value="HUPs"/>
    <property type="match status" value="1"/>
</dbReference>
<dbReference type="Pfam" id="PF00875">
    <property type="entry name" value="DNA_photolyase"/>
    <property type="match status" value="1"/>
</dbReference>
<dbReference type="PROSITE" id="PS00691">
    <property type="entry name" value="DNA_PHOTOLYASES_1_2"/>
    <property type="match status" value="1"/>
</dbReference>
<keyword evidence="5" id="KW-0157">Chromophore</keyword>
<comment type="cofactor">
    <cofactor evidence="2">
        <name>FAD</name>
        <dbReference type="ChEBI" id="CHEBI:57692"/>
    </cofactor>
</comment>
<dbReference type="SUPFAM" id="SSF48173">
    <property type="entry name" value="Cryptochrome/photolyase FAD-binding domain"/>
    <property type="match status" value="1"/>
</dbReference>
<evidence type="ECO:0000256" key="2">
    <source>
        <dbReference type="ARBA" id="ARBA00001974"/>
    </source>
</evidence>
<dbReference type="GO" id="GO:0006950">
    <property type="term" value="P:response to stress"/>
    <property type="evidence" value="ECO:0007669"/>
    <property type="project" value="UniProtKB-ARBA"/>
</dbReference>
<feature type="domain" description="Photolyase/cryptochrome alpha/beta" evidence="6">
    <location>
        <begin position="3"/>
        <end position="130"/>
    </location>
</feature>
<dbReference type="FunFam" id="1.10.579.10:FF:000003">
    <property type="entry name" value="Deoxyribodipyrimidine photo-lyase"/>
    <property type="match status" value="1"/>
</dbReference>
<dbReference type="InterPro" id="IPR036155">
    <property type="entry name" value="Crypto/Photolyase_N_sf"/>
</dbReference>
<evidence type="ECO:0000256" key="3">
    <source>
        <dbReference type="ARBA" id="ARBA00022630"/>
    </source>
</evidence>
<sequence length="465" mass="52063">MTAPVIVWFRRDLRLDDHPALCRALATGAPLLPVYIWEEDLPRPWGGASRWWLHHSLQALGRDLARRGAPLLLLRGTAARLLPALARRLGAARVFCNRRNDPAAAALDRAVREALAEQGVGLEVLPHGLLFEPDAVKSRAGQPFQVFTPFWRAALALPEPGAPLPAPPRLPGLTPPEPGLELEALALRPTAPDWAGGLAEAWQPGEDGAWRRLTAFLDADAAAYARRRDLPAEDGTSRLSPHLAFGEISPRRLWHAARAAGQHPAEGFLRELGWREFCHHMLFRFPEMATRPQRAAFERFPWRQDAAPWRAFRQGRTGYPIVDAGLRQLWHTGWMHNRVRMIVASFLVKDLRLPWQWGEAWFWDTLVDADPANNSGGWQWAAGCGMDAAPYFRVFNPVLQGRRFDPDGAYVRRWCPELAGLSASCLHAPWQAPPLERIGLAYPPPLVDHERARKEALAAFAAIKE</sequence>
<name>A0A1J5RC68_9ZZZZ</name>
<keyword evidence="7" id="KW-0456">Lyase</keyword>
<dbReference type="InterPro" id="IPR018394">
    <property type="entry name" value="DNA_photolyase_1_CS_C"/>
</dbReference>
<dbReference type="Gene3D" id="1.10.579.10">
    <property type="entry name" value="DNA Cyclobutane Dipyrimidine Photolyase, subunit A, domain 3"/>
    <property type="match status" value="1"/>
</dbReference>